<dbReference type="CDD" id="cd00487">
    <property type="entry name" value="Pep_deformylase"/>
    <property type="match status" value="1"/>
</dbReference>
<evidence type="ECO:0000256" key="3">
    <source>
        <dbReference type="ARBA" id="ARBA00022801"/>
    </source>
</evidence>
<dbReference type="PANTHER" id="PTHR10458">
    <property type="entry name" value="PEPTIDE DEFORMYLASE"/>
    <property type="match status" value="1"/>
</dbReference>
<keyword evidence="2 6" id="KW-0479">Metal-binding</keyword>
<proteinExistence type="inferred from homology"/>
<feature type="active site" evidence="6">
    <location>
        <position position="132"/>
    </location>
</feature>
<comment type="similarity">
    <text evidence="1 6">Belongs to the polypeptide deformylase family.</text>
</comment>
<accession>A0A8J4DV90</accession>
<dbReference type="SUPFAM" id="SSF56420">
    <property type="entry name" value="Peptide deformylase"/>
    <property type="match status" value="1"/>
</dbReference>
<dbReference type="GO" id="GO:0042586">
    <property type="term" value="F:peptide deformylase activity"/>
    <property type="evidence" value="ECO:0007669"/>
    <property type="project" value="UniProtKB-UniRule"/>
</dbReference>
<dbReference type="PRINTS" id="PR01576">
    <property type="entry name" value="PDEFORMYLASE"/>
</dbReference>
<evidence type="ECO:0000256" key="4">
    <source>
        <dbReference type="ARBA" id="ARBA00022917"/>
    </source>
</evidence>
<dbReference type="NCBIfam" id="NF001159">
    <property type="entry name" value="PRK00150.1-3"/>
    <property type="match status" value="1"/>
</dbReference>
<dbReference type="RefSeq" id="WP_203904962.1">
    <property type="nucleotide sequence ID" value="NZ_BOPF01000050.1"/>
</dbReference>
<comment type="cofactor">
    <cofactor evidence="6">
        <name>Fe(2+)</name>
        <dbReference type="ChEBI" id="CHEBI:29033"/>
    </cofactor>
    <text evidence="6">Binds 1 Fe(2+) ion.</text>
</comment>
<dbReference type="Pfam" id="PF01327">
    <property type="entry name" value="Pep_deformylase"/>
    <property type="match status" value="1"/>
</dbReference>
<evidence type="ECO:0000256" key="2">
    <source>
        <dbReference type="ARBA" id="ARBA00022723"/>
    </source>
</evidence>
<organism evidence="7 8">
    <name type="scientific">Virgisporangium aliadipatigenens</name>
    <dbReference type="NCBI Taxonomy" id="741659"/>
    <lineage>
        <taxon>Bacteria</taxon>
        <taxon>Bacillati</taxon>
        <taxon>Actinomycetota</taxon>
        <taxon>Actinomycetes</taxon>
        <taxon>Micromonosporales</taxon>
        <taxon>Micromonosporaceae</taxon>
        <taxon>Virgisporangium</taxon>
    </lineage>
</organism>
<gene>
    <name evidence="7" type="primary">def1</name>
    <name evidence="6" type="synonym">def</name>
    <name evidence="7" type="ORF">Val02_84500</name>
</gene>
<keyword evidence="8" id="KW-1185">Reference proteome</keyword>
<dbReference type="GO" id="GO:0046872">
    <property type="term" value="F:metal ion binding"/>
    <property type="evidence" value="ECO:0007669"/>
    <property type="project" value="UniProtKB-KW"/>
</dbReference>
<evidence type="ECO:0000256" key="5">
    <source>
        <dbReference type="ARBA" id="ARBA00023004"/>
    </source>
</evidence>
<dbReference type="NCBIfam" id="TIGR00079">
    <property type="entry name" value="pept_deformyl"/>
    <property type="match status" value="1"/>
</dbReference>
<dbReference type="PIRSF" id="PIRSF004749">
    <property type="entry name" value="Pep_def"/>
    <property type="match status" value="1"/>
</dbReference>
<dbReference type="HAMAP" id="MF_00163">
    <property type="entry name" value="Pep_deformylase"/>
    <property type="match status" value="1"/>
</dbReference>
<feature type="binding site" evidence="6">
    <location>
        <position position="131"/>
    </location>
    <ligand>
        <name>Fe cation</name>
        <dbReference type="ChEBI" id="CHEBI:24875"/>
    </ligand>
</feature>
<dbReference type="EMBL" id="BOPF01000050">
    <property type="protein sequence ID" value="GIJ51564.1"/>
    <property type="molecule type" value="Genomic_DNA"/>
</dbReference>
<feature type="binding site" evidence="6">
    <location>
        <position position="135"/>
    </location>
    <ligand>
        <name>Fe cation</name>
        <dbReference type="ChEBI" id="CHEBI:24875"/>
    </ligand>
</feature>
<comment type="catalytic activity">
    <reaction evidence="6">
        <text>N-terminal N-formyl-L-methionyl-[peptide] + H2O = N-terminal L-methionyl-[peptide] + formate</text>
        <dbReference type="Rhea" id="RHEA:24420"/>
        <dbReference type="Rhea" id="RHEA-COMP:10639"/>
        <dbReference type="Rhea" id="RHEA-COMP:10640"/>
        <dbReference type="ChEBI" id="CHEBI:15377"/>
        <dbReference type="ChEBI" id="CHEBI:15740"/>
        <dbReference type="ChEBI" id="CHEBI:49298"/>
        <dbReference type="ChEBI" id="CHEBI:64731"/>
        <dbReference type="EC" id="3.5.1.88"/>
    </reaction>
</comment>
<keyword evidence="5 6" id="KW-0408">Iron</keyword>
<evidence type="ECO:0000313" key="7">
    <source>
        <dbReference type="EMBL" id="GIJ51564.1"/>
    </source>
</evidence>
<dbReference type="Gene3D" id="3.90.45.10">
    <property type="entry name" value="Peptide deformylase"/>
    <property type="match status" value="1"/>
</dbReference>
<comment type="function">
    <text evidence="6">Removes the formyl group from the N-terminal Met of newly synthesized proteins. Requires at least a dipeptide for an efficient rate of reaction. N-terminal L-methionine is a prerequisite for activity but the enzyme has broad specificity at other positions.</text>
</comment>
<dbReference type="Proteomes" id="UP000619260">
    <property type="component" value="Unassembled WGS sequence"/>
</dbReference>
<dbReference type="AlphaFoldDB" id="A0A8J4DV90"/>
<feature type="binding site" evidence="6">
    <location>
        <position position="89"/>
    </location>
    <ligand>
        <name>Fe cation</name>
        <dbReference type="ChEBI" id="CHEBI:24875"/>
    </ligand>
</feature>
<comment type="caution">
    <text evidence="7">The sequence shown here is derived from an EMBL/GenBank/DDBJ whole genome shotgun (WGS) entry which is preliminary data.</text>
</comment>
<dbReference type="InterPro" id="IPR036821">
    <property type="entry name" value="Peptide_deformylase_sf"/>
</dbReference>
<dbReference type="EC" id="3.5.1.88" evidence="6"/>
<keyword evidence="3 6" id="KW-0378">Hydrolase</keyword>
<protein>
    <recommendedName>
        <fullName evidence="6">Peptide deformylase</fullName>
        <shortName evidence="6">PDF</shortName>
        <ecNumber evidence="6">3.5.1.88</ecNumber>
    </recommendedName>
    <alternativeName>
        <fullName evidence="6">Polypeptide deformylase</fullName>
    </alternativeName>
</protein>
<dbReference type="PANTHER" id="PTHR10458:SF2">
    <property type="entry name" value="PEPTIDE DEFORMYLASE, MITOCHONDRIAL"/>
    <property type="match status" value="1"/>
</dbReference>
<reference evidence="7" key="1">
    <citation type="submission" date="2021-01" db="EMBL/GenBank/DDBJ databases">
        <title>Whole genome shotgun sequence of Virgisporangium aliadipatigenens NBRC 105644.</title>
        <authorList>
            <person name="Komaki H."/>
            <person name="Tamura T."/>
        </authorList>
    </citation>
    <scope>NUCLEOTIDE SEQUENCE</scope>
    <source>
        <strain evidence="7">NBRC 105644</strain>
    </source>
</reference>
<keyword evidence="4 6" id="KW-0648">Protein biosynthesis</keyword>
<name>A0A8J4DV90_9ACTN</name>
<evidence type="ECO:0000256" key="1">
    <source>
        <dbReference type="ARBA" id="ARBA00010759"/>
    </source>
</evidence>
<sequence>MTVQPIRLFGDPVLRTPAEPVVDFDKELRRLVADLIETMDDEGGAGLAAPQIGVGLRVFAFHVDDEVGHIVNPVLEFPDEEEQDGPEGCLSIPGLYFDTKRRLHVVAKGVNEYGDPMQIVGDGMLARCVQHETDHLDGVLFIQRLDPDARKAAMKEIKAAPWYDTGAPPVVKVSPHGGPFGL</sequence>
<dbReference type="GO" id="GO:0006412">
    <property type="term" value="P:translation"/>
    <property type="evidence" value="ECO:0007669"/>
    <property type="project" value="UniProtKB-UniRule"/>
</dbReference>
<evidence type="ECO:0000313" key="8">
    <source>
        <dbReference type="Proteomes" id="UP000619260"/>
    </source>
</evidence>
<evidence type="ECO:0000256" key="6">
    <source>
        <dbReference type="HAMAP-Rule" id="MF_00163"/>
    </source>
</evidence>
<dbReference type="InterPro" id="IPR023635">
    <property type="entry name" value="Peptide_deformylase"/>
</dbReference>